<reference evidence="2" key="2">
    <citation type="submission" date="2021-09" db="EMBL/GenBank/DDBJ databases">
        <authorList>
            <person name="Jia N."/>
            <person name="Wang J."/>
            <person name="Shi W."/>
            <person name="Du L."/>
            <person name="Sun Y."/>
            <person name="Zhan W."/>
            <person name="Jiang J."/>
            <person name="Wang Q."/>
            <person name="Zhang B."/>
            <person name="Ji P."/>
            <person name="Sakyi L.B."/>
            <person name="Cui X."/>
            <person name="Yuan T."/>
            <person name="Jiang B."/>
            <person name="Yang W."/>
            <person name="Lam T.T.-Y."/>
            <person name="Chang Q."/>
            <person name="Ding S."/>
            <person name="Wang X."/>
            <person name="Zhu J."/>
            <person name="Ruan X."/>
            <person name="Zhao L."/>
            <person name="Wei J."/>
            <person name="Que T."/>
            <person name="Du C."/>
            <person name="Cheng J."/>
            <person name="Dai P."/>
            <person name="Han X."/>
            <person name="Huang E."/>
            <person name="Gao Y."/>
            <person name="Liu J."/>
            <person name="Shao H."/>
            <person name="Ye R."/>
            <person name="Li L."/>
            <person name="Wei W."/>
            <person name="Wang X."/>
            <person name="Wang C."/>
            <person name="Huo Q."/>
            <person name="Li W."/>
            <person name="Guo W."/>
            <person name="Chen H."/>
            <person name="Chen S."/>
            <person name="Zhou L."/>
            <person name="Zhou L."/>
            <person name="Ni X."/>
            <person name="Tian J."/>
            <person name="Zhou Y."/>
            <person name="Sheng Y."/>
            <person name="Liu T."/>
            <person name="Pan Y."/>
            <person name="Xia L."/>
            <person name="Li J."/>
            <person name="Zhao F."/>
            <person name="Cao W."/>
        </authorList>
    </citation>
    <scope>NUCLEOTIDE SEQUENCE</scope>
    <source>
        <strain evidence="2">Rmic-2018</strain>
        <tissue evidence="2">Larvae</tissue>
    </source>
</reference>
<evidence type="ECO:0000313" key="3">
    <source>
        <dbReference type="Proteomes" id="UP000821866"/>
    </source>
</evidence>
<feature type="region of interest" description="Disordered" evidence="1">
    <location>
        <begin position="65"/>
        <end position="85"/>
    </location>
</feature>
<sequence>MSRLEWWIQVLDEVPFKVEDRLDTPSRIEVSGRVYQMTRDNRRKTECPNEQNRCASERQLRKFWTPRRENTDENGEKRKEWRDPPLTRIDQAAAATKLTQQSPSNQEAVDAEQRTVVSRETSIAMAQIPKEGELPVILMAIAQINEIVSVMDARFYNLEYQRLETLLKDLVRTLSVKHKRPATKVVTTTARIYFASLKKKRVNKLKEAIAHSRGRIETFENDEIATK</sequence>
<name>A0A9J6CUM1_RHIMP</name>
<comment type="caution">
    <text evidence="2">The sequence shown here is derived from an EMBL/GenBank/DDBJ whole genome shotgun (WGS) entry which is preliminary data.</text>
</comment>
<protein>
    <submittedName>
        <fullName evidence="2">Uncharacterized protein</fullName>
    </submittedName>
</protein>
<gene>
    <name evidence="2" type="ORF">HPB51_029380</name>
</gene>
<dbReference type="AlphaFoldDB" id="A0A9J6CUM1"/>
<reference evidence="2" key="1">
    <citation type="journal article" date="2020" name="Cell">
        <title>Large-Scale Comparative Analyses of Tick Genomes Elucidate Their Genetic Diversity and Vector Capacities.</title>
        <authorList>
            <consortium name="Tick Genome and Microbiome Consortium (TIGMIC)"/>
            <person name="Jia N."/>
            <person name="Wang J."/>
            <person name="Shi W."/>
            <person name="Du L."/>
            <person name="Sun Y."/>
            <person name="Zhan W."/>
            <person name="Jiang J.F."/>
            <person name="Wang Q."/>
            <person name="Zhang B."/>
            <person name="Ji P."/>
            <person name="Bell-Sakyi L."/>
            <person name="Cui X.M."/>
            <person name="Yuan T.T."/>
            <person name="Jiang B.G."/>
            <person name="Yang W.F."/>
            <person name="Lam T.T."/>
            <person name="Chang Q.C."/>
            <person name="Ding S.J."/>
            <person name="Wang X.J."/>
            <person name="Zhu J.G."/>
            <person name="Ruan X.D."/>
            <person name="Zhao L."/>
            <person name="Wei J.T."/>
            <person name="Ye R.Z."/>
            <person name="Que T.C."/>
            <person name="Du C.H."/>
            <person name="Zhou Y.H."/>
            <person name="Cheng J.X."/>
            <person name="Dai P.F."/>
            <person name="Guo W.B."/>
            <person name="Han X.H."/>
            <person name="Huang E.J."/>
            <person name="Li L.F."/>
            <person name="Wei W."/>
            <person name="Gao Y.C."/>
            <person name="Liu J.Z."/>
            <person name="Shao H.Z."/>
            <person name="Wang X."/>
            <person name="Wang C.C."/>
            <person name="Yang T.C."/>
            <person name="Huo Q.B."/>
            <person name="Li W."/>
            <person name="Chen H.Y."/>
            <person name="Chen S.E."/>
            <person name="Zhou L.G."/>
            <person name="Ni X.B."/>
            <person name="Tian J.H."/>
            <person name="Sheng Y."/>
            <person name="Liu T."/>
            <person name="Pan Y.S."/>
            <person name="Xia L.Y."/>
            <person name="Li J."/>
            <person name="Zhao F."/>
            <person name="Cao W.C."/>
        </authorList>
    </citation>
    <scope>NUCLEOTIDE SEQUENCE</scope>
    <source>
        <strain evidence="2">Rmic-2018</strain>
    </source>
</reference>
<dbReference type="EMBL" id="JABSTU010006805">
    <property type="protein sequence ID" value="KAH7932239.1"/>
    <property type="molecule type" value="Genomic_DNA"/>
</dbReference>
<accession>A0A9J6CUM1</accession>
<keyword evidence="3" id="KW-1185">Reference proteome</keyword>
<dbReference type="Proteomes" id="UP000821866">
    <property type="component" value="Unassembled WGS sequence"/>
</dbReference>
<organism evidence="2 3">
    <name type="scientific">Rhipicephalus microplus</name>
    <name type="common">Cattle tick</name>
    <name type="synonym">Boophilus microplus</name>
    <dbReference type="NCBI Taxonomy" id="6941"/>
    <lineage>
        <taxon>Eukaryota</taxon>
        <taxon>Metazoa</taxon>
        <taxon>Ecdysozoa</taxon>
        <taxon>Arthropoda</taxon>
        <taxon>Chelicerata</taxon>
        <taxon>Arachnida</taxon>
        <taxon>Acari</taxon>
        <taxon>Parasitiformes</taxon>
        <taxon>Ixodida</taxon>
        <taxon>Ixodoidea</taxon>
        <taxon>Ixodidae</taxon>
        <taxon>Rhipicephalinae</taxon>
        <taxon>Rhipicephalus</taxon>
        <taxon>Boophilus</taxon>
    </lineage>
</organism>
<evidence type="ECO:0000256" key="1">
    <source>
        <dbReference type="SAM" id="MobiDB-lite"/>
    </source>
</evidence>
<evidence type="ECO:0000313" key="2">
    <source>
        <dbReference type="EMBL" id="KAH7932239.1"/>
    </source>
</evidence>
<proteinExistence type="predicted"/>